<dbReference type="AlphaFoldDB" id="A0A178HMG9"/>
<comment type="caution">
    <text evidence="1">The sequence shown here is derived from an EMBL/GenBank/DDBJ whole genome shotgun (WGS) entry which is preliminary data.</text>
</comment>
<gene>
    <name evidence="1" type="ORF">A3840_17735</name>
</gene>
<accession>A0A178HMG9</accession>
<dbReference type="InterPro" id="IPR046901">
    <property type="entry name" value="ABC-3C_MC5"/>
</dbReference>
<dbReference type="RefSeq" id="WP_067460148.1">
    <property type="nucleotide sequence ID" value="NZ_LVVY01000132.1"/>
</dbReference>
<sequence>MLVYHPAFDVYHGVFRALLILEHTPGKSMPVDTLRILDLYFVFPYLLAEMDFPQGAGARGRKLAGTRSRFNTLPSPRTFLAQIKGLHNLVTAGLAGQGLISMDALRDGTVRRTEKEMPPGLLAQATTEDTELAEYLGGKIATVPLLGKRGLKDRSKLMEYRYDPA</sequence>
<name>A0A178HMG9_9HYPH</name>
<dbReference type="EMBL" id="LVVY01000132">
    <property type="protein sequence ID" value="OAM73610.1"/>
    <property type="molecule type" value="Genomic_DNA"/>
</dbReference>
<dbReference type="OrthoDB" id="9092598at2"/>
<evidence type="ECO:0000313" key="2">
    <source>
        <dbReference type="Proteomes" id="UP000078389"/>
    </source>
</evidence>
<organism evidence="1 2">
    <name type="scientific">Devosia elaeis</name>
    <dbReference type="NCBI Taxonomy" id="1770058"/>
    <lineage>
        <taxon>Bacteria</taxon>
        <taxon>Pseudomonadati</taxon>
        <taxon>Pseudomonadota</taxon>
        <taxon>Alphaproteobacteria</taxon>
        <taxon>Hyphomicrobiales</taxon>
        <taxon>Devosiaceae</taxon>
        <taxon>Devosia</taxon>
    </lineage>
</organism>
<dbReference type="Proteomes" id="UP000078389">
    <property type="component" value="Unassembled WGS sequence"/>
</dbReference>
<dbReference type="STRING" id="1770058.A3840_17735"/>
<protein>
    <submittedName>
        <fullName evidence="1">Uncharacterized protein</fullName>
    </submittedName>
</protein>
<evidence type="ECO:0000313" key="1">
    <source>
        <dbReference type="EMBL" id="OAM73610.1"/>
    </source>
</evidence>
<dbReference type="Pfam" id="PF20291">
    <property type="entry name" value="MC5"/>
    <property type="match status" value="1"/>
</dbReference>
<proteinExistence type="predicted"/>
<reference evidence="1 2" key="1">
    <citation type="submission" date="2016-03" db="EMBL/GenBank/DDBJ databases">
        <title>Genome sequencing of Devosia sp. S37.</title>
        <authorList>
            <person name="Mohd Nor M."/>
        </authorList>
    </citation>
    <scope>NUCLEOTIDE SEQUENCE [LARGE SCALE GENOMIC DNA]</scope>
    <source>
        <strain evidence="1 2">S37</strain>
    </source>
</reference>
<keyword evidence="2" id="KW-1185">Reference proteome</keyword>